<comment type="caution">
    <text evidence="2">The sequence shown here is derived from an EMBL/GenBank/DDBJ whole genome shotgun (WGS) entry which is preliminary data.</text>
</comment>
<dbReference type="PANTHER" id="PTHR22674">
    <property type="entry name" value="NTPASE, KAP FAMILY P-LOOP DOMAIN-CONTAINING 1"/>
    <property type="match status" value="1"/>
</dbReference>
<accession>A0ABS9A7D3</accession>
<dbReference type="NCBIfam" id="NF041923">
    <property type="entry name" value="QatA"/>
    <property type="match status" value="1"/>
</dbReference>
<dbReference type="RefSeq" id="WP_234270606.1">
    <property type="nucleotide sequence ID" value="NZ_JABFTX010000003.1"/>
</dbReference>
<gene>
    <name evidence="2" type="ORF">HOP53_14020</name>
</gene>
<dbReference type="InterPro" id="IPR052754">
    <property type="entry name" value="NTPase_KAP_P-loop"/>
</dbReference>
<evidence type="ECO:0000313" key="2">
    <source>
        <dbReference type="EMBL" id="MCE8003960.1"/>
    </source>
</evidence>
<sequence>MIVADNETAVDLLYYEAIARTVVRLVGEKSHEPLSVGIHGDWGAGKSSILMMVEETFSNNERVLCVRFNGWLFQGFEDAKTVLIETIVEELRRKRPTSQKVAEQARKVLRRVDWMKLARKAGAYGLTLATGIPHPETIKELGTVARSLIGKDPKEISPSTVTALIEGSDEFLREVAVDNAPEQMHAFREEFAELLENAEIDRLIVLVDDLDRCLPNTAIETLEAIRLFLFVPRAAFVIAADEGMIEYAVRQHFPDLPVATGPATYARNYLEKLIQVPFRLPSLGYAETRIYVTLLLVLNTCGEKNDDFQKLMTLAREVLRRPWKGPGLDRRTVEEALGGVPTEIERAMELAGRIAPILADGARGNPRQIKRFINTMMLRLAIAEERGFRDELNISVLAKIMLAERFAPELYDVMARGSANTGASEELAALEAVVAASFAELEMKSADDKKKTPPTEISLPDWPNLEWAKQWAAIDPPLAENDLRPYVFVTRDRRNVFGAVTSLGELDELVAKLQGSPLQVKQAAAEIARLQSIEAEQVFDALRAKVRDTVDLTQEPLGVKGLAEMARQHPFLQRPLLSLVQDLPVSKLGPWIVSGWASVFSEADVASDFATTLKGWADQDDNKQLKAAAAAAMKLSSKRKRH</sequence>
<keyword evidence="3" id="KW-1185">Reference proteome</keyword>
<dbReference type="Gene3D" id="3.40.50.300">
    <property type="entry name" value="P-loop containing nucleotide triphosphate hydrolases"/>
    <property type="match status" value="1"/>
</dbReference>
<dbReference type="Proteomes" id="UP001320168">
    <property type="component" value="Unassembled WGS sequence"/>
</dbReference>
<reference evidence="2 3" key="1">
    <citation type="journal article" date="2021" name="Front. Microbiol.">
        <title>Aerobic Denitrification and Heterotrophic Sulfur Oxidation in the Genus Halomonas Revealed by Six Novel Species Characterizations and Genome-Based Analysis.</title>
        <authorList>
            <person name="Wang L."/>
            <person name="Shao Z."/>
        </authorList>
    </citation>
    <scope>NUCLEOTIDE SEQUENCE [LARGE SCALE GENOMIC DNA]</scope>
    <source>
        <strain evidence="2 3">MCCC 1A11081</strain>
    </source>
</reference>
<protein>
    <submittedName>
        <fullName evidence="2">NTPase KAP</fullName>
    </submittedName>
</protein>
<evidence type="ECO:0000313" key="3">
    <source>
        <dbReference type="Proteomes" id="UP001320168"/>
    </source>
</evidence>
<feature type="domain" description="KAP NTPase" evidence="1">
    <location>
        <begin position="16"/>
        <end position="380"/>
    </location>
</feature>
<dbReference type="InterPro" id="IPR049673">
    <property type="entry name" value="QatA"/>
</dbReference>
<name>A0ABS9A7D3_9GAMM</name>
<dbReference type="InterPro" id="IPR027417">
    <property type="entry name" value="P-loop_NTPase"/>
</dbReference>
<dbReference type="EMBL" id="JABFTX010000003">
    <property type="protein sequence ID" value="MCE8003960.1"/>
    <property type="molecule type" value="Genomic_DNA"/>
</dbReference>
<organism evidence="2 3">
    <name type="scientific">Billgrantia ethanolica</name>
    <dbReference type="NCBI Taxonomy" id="2733486"/>
    <lineage>
        <taxon>Bacteria</taxon>
        <taxon>Pseudomonadati</taxon>
        <taxon>Pseudomonadota</taxon>
        <taxon>Gammaproteobacteria</taxon>
        <taxon>Oceanospirillales</taxon>
        <taxon>Halomonadaceae</taxon>
        <taxon>Billgrantia</taxon>
    </lineage>
</organism>
<proteinExistence type="predicted"/>
<dbReference type="Pfam" id="PF07693">
    <property type="entry name" value="KAP_NTPase"/>
    <property type="match status" value="1"/>
</dbReference>
<dbReference type="SUPFAM" id="SSF52540">
    <property type="entry name" value="P-loop containing nucleoside triphosphate hydrolases"/>
    <property type="match status" value="1"/>
</dbReference>
<dbReference type="PANTHER" id="PTHR22674:SF6">
    <property type="entry name" value="NTPASE KAP FAMILY P-LOOP DOMAIN-CONTAINING PROTEIN 1"/>
    <property type="match status" value="1"/>
</dbReference>
<dbReference type="InterPro" id="IPR011646">
    <property type="entry name" value="KAP_P-loop"/>
</dbReference>
<evidence type="ECO:0000259" key="1">
    <source>
        <dbReference type="Pfam" id="PF07693"/>
    </source>
</evidence>